<gene>
    <name evidence="2" type="ORF">CIK79_08340</name>
    <name evidence="3" type="ORF">EB834_13075</name>
</gene>
<sequence length="199" mass="21029">MIGLRPHWIERIIMKKLVSIVGGLALVAGSTFAAGPASAVLSEDIQPVESSPADEDARVDSLLKDGAEADPLELVPGATTDPDKVKEIDESGAPATVVVDPDNGKIVAAKLETTISAHKISIVGPGCSAASGYFCMRGSNYYGFKGTGSLSGKWKSIKWFHTGNKQGAVRYGGKWQGWHPKNRAVQLTKAVTVTGLKRQ</sequence>
<feature type="signal peptide" evidence="1">
    <location>
        <begin position="1"/>
        <end position="33"/>
    </location>
</feature>
<protein>
    <submittedName>
        <fullName evidence="2">Uncharacterized protein</fullName>
    </submittedName>
</protein>
<dbReference type="AlphaFoldDB" id="A0A2A3X3E2"/>
<dbReference type="EMBL" id="RHFF01000012">
    <property type="protein sequence ID" value="TGD38099.1"/>
    <property type="molecule type" value="Genomic_DNA"/>
</dbReference>
<accession>A0A2A3X3E2</accession>
<dbReference type="OrthoDB" id="4805566at2"/>
<dbReference type="Proteomes" id="UP000218377">
    <property type="component" value="Unassembled WGS sequence"/>
</dbReference>
<evidence type="ECO:0000256" key="1">
    <source>
        <dbReference type="SAM" id="SignalP"/>
    </source>
</evidence>
<evidence type="ECO:0000313" key="2">
    <source>
        <dbReference type="EMBL" id="PCC18295.1"/>
    </source>
</evidence>
<feature type="chain" id="PRO_5044065205" evidence="1">
    <location>
        <begin position="34"/>
        <end position="199"/>
    </location>
</feature>
<dbReference type="EMBL" id="NRGX01000001">
    <property type="protein sequence ID" value="PCC18295.1"/>
    <property type="molecule type" value="Genomic_DNA"/>
</dbReference>
<evidence type="ECO:0000313" key="4">
    <source>
        <dbReference type="Proteomes" id="UP000218377"/>
    </source>
</evidence>
<proteinExistence type="predicted"/>
<name>A0A2A3X3E2_BREAU</name>
<keyword evidence="1" id="KW-0732">Signal</keyword>
<organism evidence="2 4">
    <name type="scientific">Brevibacterium aurantiacum</name>
    <dbReference type="NCBI Taxonomy" id="273384"/>
    <lineage>
        <taxon>Bacteria</taxon>
        <taxon>Bacillati</taxon>
        <taxon>Actinomycetota</taxon>
        <taxon>Actinomycetes</taxon>
        <taxon>Micrococcales</taxon>
        <taxon>Brevibacteriaceae</taxon>
        <taxon>Brevibacterium</taxon>
    </lineage>
</organism>
<comment type="caution">
    <text evidence="2">The sequence shown here is derived from an EMBL/GenBank/DDBJ whole genome shotgun (WGS) entry which is preliminary data.</text>
</comment>
<dbReference type="Proteomes" id="UP000297736">
    <property type="component" value="Unassembled WGS sequence"/>
</dbReference>
<reference evidence="3 5" key="2">
    <citation type="submission" date="2018-10" db="EMBL/GenBank/DDBJ databases">
        <title>Brevibacterium genomes from Austrain hard cheese rinds.</title>
        <authorList>
            <person name="Anast J.M."/>
            <person name="Dzieciol M."/>
            <person name="Schultz D.L."/>
            <person name="Mann E."/>
            <person name="Wagner M."/>
            <person name="Schmitz-Esser S."/>
        </authorList>
    </citation>
    <scope>NUCLEOTIDE SEQUENCE [LARGE SCALE GENOMIC DNA]</scope>
    <source>
        <strain evidence="3 5">L261</strain>
    </source>
</reference>
<evidence type="ECO:0000313" key="3">
    <source>
        <dbReference type="EMBL" id="TGD38099.1"/>
    </source>
</evidence>
<reference evidence="2 4" key="1">
    <citation type="journal article" date="2017" name="Elife">
        <title>Extensive horizontal gene transfer in cheese-associated bacteria.</title>
        <authorList>
            <person name="Bonham K.S."/>
            <person name="Wolfe B.E."/>
            <person name="Dutton R.J."/>
        </authorList>
    </citation>
    <scope>NUCLEOTIDE SEQUENCE [LARGE SCALE GENOMIC DNA]</scope>
    <source>
        <strain evidence="2 4">JB5</strain>
    </source>
</reference>
<evidence type="ECO:0000313" key="5">
    <source>
        <dbReference type="Proteomes" id="UP000297736"/>
    </source>
</evidence>